<sequence length="442" mass="45794">MSVQIKSAITSALNRMNGNLVAVRENDATFLQNISQMLNCSAEDDVELAEVQMRNSLCAAYGMSPSTSNKPFAFSGGYAIIPIHGSLINRYGGYYYGYVTGYNFIRSQRNAALNDPDVLGIIYDVNSGGGEAAGCFELAQEMFDTRDVKPSLAVVDSNCYSAAYALASAAGSIALTPSGGAGSIGVISMHVDMSKMLDDIGIKITLIKSGDHKADGSPYEPLSDEVKAGWQKDVDAMRADFVNLVAQNRGLDAKVVHDTQAMCYNANDALALGLVDAVATPQQSVAAFITGETNSESTGANAMTYTQEQMDAAVNTARAEASTEATTAERSRVSGILGCEAAKNRQTQAAHLAFKTSMSVDDASGLMLASAEEVPVAAAAAAAPTKPEAKADPSPFNAAMDGANHPNAGADTVAAEPGSEQAQTDGLMAAMSSVAGADALNA</sequence>
<dbReference type="PANTHER" id="PTHR33209:SF1">
    <property type="entry name" value="PEPTIDASE S49 DOMAIN-CONTAINING PROTEIN"/>
    <property type="match status" value="1"/>
</dbReference>
<dbReference type="InterPro" id="IPR002142">
    <property type="entry name" value="Peptidase_S49"/>
</dbReference>
<evidence type="ECO:0000256" key="5">
    <source>
        <dbReference type="SAM" id="MobiDB-lite"/>
    </source>
</evidence>
<dbReference type="Gene3D" id="6.20.330.10">
    <property type="match status" value="1"/>
</dbReference>
<evidence type="ECO:0000256" key="2">
    <source>
        <dbReference type="ARBA" id="ARBA00022670"/>
    </source>
</evidence>
<name>H6WYH0_9CAUD</name>
<dbReference type="Proteomes" id="UP000008024">
    <property type="component" value="Segment"/>
</dbReference>
<dbReference type="PANTHER" id="PTHR33209">
    <property type="entry name" value="PROTEASE 4"/>
    <property type="match status" value="1"/>
</dbReference>
<dbReference type="MEROPS" id="S49.003"/>
<keyword evidence="4" id="KW-0720">Serine protease</keyword>
<organism evidence="7 8">
    <name type="scientific">Hafnia phage Enc34</name>
    <dbReference type="NCBI Taxonomy" id="1150990"/>
    <lineage>
        <taxon>Viruses</taxon>
        <taxon>Duplodnaviria</taxon>
        <taxon>Heunggongvirae</taxon>
        <taxon>Uroviricota</taxon>
        <taxon>Caudoviricetes</taxon>
        <taxon>Casjensviridae</taxon>
        <taxon>Enchivirus</taxon>
        <taxon>Enchivirus Enc34</taxon>
    </lineage>
</organism>
<reference evidence="7 8" key="1">
    <citation type="journal article" date="2012" name="J. Virol.">
        <title>Complete Genome Sequence of the Enterobacter cancerogenus Bacteriophage Enc34.</title>
        <authorList>
            <person name="Kazaks A."/>
            <person name="Dislers A."/>
            <person name="Lipowsky G."/>
            <person name="Nikolajeva V."/>
            <person name="Tars K."/>
        </authorList>
    </citation>
    <scope>NUCLEOTIDE SEQUENCE [LARGE SCALE GENOMIC DNA]</scope>
</reference>
<dbReference type="GO" id="GO:0008236">
    <property type="term" value="F:serine-type peptidase activity"/>
    <property type="evidence" value="ECO:0007669"/>
    <property type="project" value="UniProtKB-KW"/>
</dbReference>
<comment type="similarity">
    <text evidence="1">Belongs to the peptidase S49 family.</text>
</comment>
<dbReference type="CDD" id="cd07022">
    <property type="entry name" value="S49_Sppa_36K_type"/>
    <property type="match status" value="1"/>
</dbReference>
<keyword evidence="2 7" id="KW-0645">Protease</keyword>
<feature type="domain" description="Peptidase S49" evidence="6">
    <location>
        <begin position="146"/>
        <end position="286"/>
    </location>
</feature>
<dbReference type="RefSeq" id="YP_007007013.1">
    <property type="nucleotide sequence ID" value="NC_019524.2"/>
</dbReference>
<evidence type="ECO:0000256" key="3">
    <source>
        <dbReference type="ARBA" id="ARBA00022801"/>
    </source>
</evidence>
<keyword evidence="8" id="KW-1185">Reference proteome</keyword>
<feature type="region of interest" description="Disordered" evidence="5">
    <location>
        <begin position="383"/>
        <end position="423"/>
    </location>
</feature>
<dbReference type="OrthoDB" id="3273at10239"/>
<dbReference type="GeneID" id="14014009"/>
<proteinExistence type="inferred from homology"/>
<evidence type="ECO:0000259" key="6">
    <source>
        <dbReference type="Pfam" id="PF01343"/>
    </source>
</evidence>
<dbReference type="KEGG" id="vg:14014009"/>
<protein>
    <submittedName>
        <fullName evidence="7">Prohead protease</fullName>
    </submittedName>
</protein>
<accession>H6WYH0</accession>
<dbReference type="Gene3D" id="3.90.226.10">
    <property type="entry name" value="2-enoyl-CoA Hydratase, Chain A, domain 1"/>
    <property type="match status" value="1"/>
</dbReference>
<keyword evidence="3" id="KW-0378">Hydrolase</keyword>
<dbReference type="InterPro" id="IPR029045">
    <property type="entry name" value="ClpP/crotonase-like_dom_sf"/>
</dbReference>
<evidence type="ECO:0000313" key="7">
    <source>
        <dbReference type="EMBL" id="AFB84028.1"/>
    </source>
</evidence>
<dbReference type="Pfam" id="PF01343">
    <property type="entry name" value="Peptidase_S49"/>
    <property type="match status" value="1"/>
</dbReference>
<dbReference type="EMBL" id="JQ340774">
    <property type="protein sequence ID" value="AFB84028.1"/>
    <property type="molecule type" value="Genomic_DNA"/>
</dbReference>
<evidence type="ECO:0000256" key="1">
    <source>
        <dbReference type="ARBA" id="ARBA00008683"/>
    </source>
</evidence>
<dbReference type="InterPro" id="IPR033855">
    <property type="entry name" value="Protein_C"/>
</dbReference>
<dbReference type="SUPFAM" id="SSF52096">
    <property type="entry name" value="ClpP/crotonase"/>
    <property type="match status" value="1"/>
</dbReference>
<evidence type="ECO:0000313" key="8">
    <source>
        <dbReference type="Proteomes" id="UP000008024"/>
    </source>
</evidence>
<evidence type="ECO:0000256" key="4">
    <source>
        <dbReference type="ARBA" id="ARBA00022825"/>
    </source>
</evidence>
<dbReference type="GO" id="GO:0006508">
    <property type="term" value="P:proteolysis"/>
    <property type="evidence" value="ECO:0007669"/>
    <property type="project" value="UniProtKB-KW"/>
</dbReference>